<evidence type="ECO:0000259" key="5">
    <source>
        <dbReference type="Pfam" id="PF00389"/>
    </source>
</evidence>
<accession>A0ABW3NH42</accession>
<dbReference type="CDD" id="cd05299">
    <property type="entry name" value="CtBP_dh"/>
    <property type="match status" value="1"/>
</dbReference>
<organism evidence="7 8">
    <name type="scientific">Oceanobacillus locisalsi</name>
    <dbReference type="NCBI Taxonomy" id="546107"/>
    <lineage>
        <taxon>Bacteria</taxon>
        <taxon>Bacillati</taxon>
        <taxon>Bacillota</taxon>
        <taxon>Bacilli</taxon>
        <taxon>Bacillales</taxon>
        <taxon>Bacillaceae</taxon>
        <taxon>Oceanobacillus</taxon>
    </lineage>
</organism>
<evidence type="ECO:0000256" key="4">
    <source>
        <dbReference type="RuleBase" id="RU003719"/>
    </source>
</evidence>
<protein>
    <submittedName>
        <fullName evidence="7">C-terminal binding protein</fullName>
    </submittedName>
</protein>
<dbReference type="PANTHER" id="PTHR43761">
    <property type="entry name" value="D-ISOMER SPECIFIC 2-HYDROXYACID DEHYDROGENASE FAMILY PROTEIN (AFU_ORTHOLOGUE AFUA_1G13630)"/>
    <property type="match status" value="1"/>
</dbReference>
<keyword evidence="8" id="KW-1185">Reference proteome</keyword>
<dbReference type="SUPFAM" id="SSF51735">
    <property type="entry name" value="NAD(P)-binding Rossmann-fold domains"/>
    <property type="match status" value="1"/>
</dbReference>
<keyword evidence="2 4" id="KW-0560">Oxidoreductase</keyword>
<feature type="domain" description="D-isomer specific 2-hydroxyacid dehydrogenase NAD-binding" evidence="6">
    <location>
        <begin position="107"/>
        <end position="283"/>
    </location>
</feature>
<evidence type="ECO:0000313" key="8">
    <source>
        <dbReference type="Proteomes" id="UP001597041"/>
    </source>
</evidence>
<dbReference type="InterPro" id="IPR050418">
    <property type="entry name" value="D-iso_2-hydroxyacid_DH_PdxB"/>
</dbReference>
<dbReference type="Pfam" id="PF00389">
    <property type="entry name" value="2-Hacid_dh"/>
    <property type="match status" value="1"/>
</dbReference>
<dbReference type="PANTHER" id="PTHR43761:SF1">
    <property type="entry name" value="D-ISOMER SPECIFIC 2-HYDROXYACID DEHYDROGENASE CATALYTIC DOMAIN-CONTAINING PROTEIN-RELATED"/>
    <property type="match status" value="1"/>
</dbReference>
<name>A0ABW3NH42_9BACI</name>
<dbReference type="Gene3D" id="3.40.50.720">
    <property type="entry name" value="NAD(P)-binding Rossmann-like Domain"/>
    <property type="match status" value="2"/>
</dbReference>
<evidence type="ECO:0000256" key="1">
    <source>
        <dbReference type="ARBA" id="ARBA00005854"/>
    </source>
</evidence>
<dbReference type="InterPro" id="IPR006140">
    <property type="entry name" value="D-isomer_DH_NAD-bd"/>
</dbReference>
<dbReference type="Pfam" id="PF02826">
    <property type="entry name" value="2-Hacid_dh_C"/>
    <property type="match status" value="1"/>
</dbReference>
<sequence length="336" mass="37058">MKVVITDHEYRDLRYEEKILNSKNIELVKMQCKTEDEVIEASHDADGIINLYAPISSRVIGELTNCKVITRYGVGVDTIDLGAATEKGICIGNVPDYGIDEVSDHSLALIMSLLRKINSSNQIVKNGTWDVNLSKPVYRLKTLTIGLVGFGNIPRRLAMKLQALGVNVVVSDPFVSVEIAEESNVTLVSLEELCEKSDVISVHAPLNAGTRGMIGTKEFKLMKKGVYLVNTARGPVIDEKSLIEALENGTVAGVGLDVLESEPIDPNHPFLTMDNVTLTPHMAGYSEESAEEMRSKTALGIIDVLLYGQYPKYLVNKDVKEKVGLKPFVMNERYQF</sequence>
<dbReference type="PROSITE" id="PS00671">
    <property type="entry name" value="D_2_HYDROXYACID_DH_3"/>
    <property type="match status" value="1"/>
</dbReference>
<comment type="similarity">
    <text evidence="1 4">Belongs to the D-isomer specific 2-hydroxyacid dehydrogenase family.</text>
</comment>
<dbReference type="RefSeq" id="WP_379592908.1">
    <property type="nucleotide sequence ID" value="NZ_JBHTKK010000017.1"/>
</dbReference>
<evidence type="ECO:0000256" key="2">
    <source>
        <dbReference type="ARBA" id="ARBA00023002"/>
    </source>
</evidence>
<keyword evidence="3" id="KW-0520">NAD</keyword>
<comment type="caution">
    <text evidence="7">The sequence shown here is derived from an EMBL/GenBank/DDBJ whole genome shotgun (WGS) entry which is preliminary data.</text>
</comment>
<dbReference type="Proteomes" id="UP001597041">
    <property type="component" value="Unassembled WGS sequence"/>
</dbReference>
<feature type="domain" description="D-isomer specific 2-hydroxyacid dehydrogenase catalytic" evidence="5">
    <location>
        <begin position="15"/>
        <end position="305"/>
    </location>
</feature>
<evidence type="ECO:0000259" key="6">
    <source>
        <dbReference type="Pfam" id="PF02826"/>
    </source>
</evidence>
<dbReference type="InterPro" id="IPR006139">
    <property type="entry name" value="D-isomer_2_OHA_DH_cat_dom"/>
</dbReference>
<evidence type="ECO:0000256" key="3">
    <source>
        <dbReference type="ARBA" id="ARBA00023027"/>
    </source>
</evidence>
<dbReference type="EMBL" id="JBHTKK010000017">
    <property type="protein sequence ID" value="MFD1067027.1"/>
    <property type="molecule type" value="Genomic_DNA"/>
</dbReference>
<dbReference type="InterPro" id="IPR029753">
    <property type="entry name" value="D-isomer_DH_CS"/>
</dbReference>
<proteinExistence type="inferred from homology"/>
<reference evidence="8" key="1">
    <citation type="journal article" date="2019" name="Int. J. Syst. Evol. Microbiol.">
        <title>The Global Catalogue of Microorganisms (GCM) 10K type strain sequencing project: providing services to taxonomists for standard genome sequencing and annotation.</title>
        <authorList>
            <consortium name="The Broad Institute Genomics Platform"/>
            <consortium name="The Broad Institute Genome Sequencing Center for Infectious Disease"/>
            <person name="Wu L."/>
            <person name="Ma J."/>
        </authorList>
    </citation>
    <scope>NUCLEOTIDE SEQUENCE [LARGE SCALE GENOMIC DNA]</scope>
    <source>
        <strain evidence="8">CCUG 56608</strain>
    </source>
</reference>
<dbReference type="PROSITE" id="PS00670">
    <property type="entry name" value="D_2_HYDROXYACID_DH_2"/>
    <property type="match status" value="1"/>
</dbReference>
<evidence type="ECO:0000313" key="7">
    <source>
        <dbReference type="EMBL" id="MFD1067027.1"/>
    </source>
</evidence>
<dbReference type="SUPFAM" id="SSF52283">
    <property type="entry name" value="Formate/glycerate dehydrogenase catalytic domain-like"/>
    <property type="match status" value="1"/>
</dbReference>
<gene>
    <name evidence="7" type="ORF">ACFQ19_13435</name>
</gene>
<dbReference type="InterPro" id="IPR036291">
    <property type="entry name" value="NAD(P)-bd_dom_sf"/>
</dbReference>
<dbReference type="InterPro" id="IPR043322">
    <property type="entry name" value="CtBP"/>
</dbReference>